<dbReference type="Pfam" id="PF00425">
    <property type="entry name" value="Chorismate_bind"/>
    <property type="match status" value="1"/>
</dbReference>
<feature type="compositionally biased region" description="Low complexity" evidence="6">
    <location>
        <begin position="1"/>
        <end position="11"/>
    </location>
</feature>
<evidence type="ECO:0000256" key="4">
    <source>
        <dbReference type="ARBA" id="ARBA00023235"/>
    </source>
</evidence>
<evidence type="ECO:0000256" key="2">
    <source>
        <dbReference type="ARBA" id="ARBA00005297"/>
    </source>
</evidence>
<comment type="caution">
    <text evidence="8">The sequence shown here is derived from an EMBL/GenBank/DDBJ whole genome shotgun (WGS) entry which is preliminary data.</text>
</comment>
<protein>
    <recommendedName>
        <fullName evidence="3">isochorismate synthase</fullName>
        <ecNumber evidence="3">5.4.4.2</ecNumber>
    </recommendedName>
    <alternativeName>
        <fullName evidence="5">Isochorismate mutase</fullName>
    </alternativeName>
</protein>
<dbReference type="SUPFAM" id="SSF56322">
    <property type="entry name" value="ADC synthase"/>
    <property type="match status" value="1"/>
</dbReference>
<dbReference type="InterPro" id="IPR015890">
    <property type="entry name" value="Chorismate_C"/>
</dbReference>
<gene>
    <name evidence="8" type="ORF">ACFSE6_01420</name>
</gene>
<dbReference type="InterPro" id="IPR005801">
    <property type="entry name" value="ADC_synthase"/>
</dbReference>
<dbReference type="EMBL" id="JBHUEE010000001">
    <property type="protein sequence ID" value="MFD1716480.1"/>
    <property type="molecule type" value="Genomic_DNA"/>
</dbReference>
<name>A0ABW4KZQ0_9MICO</name>
<dbReference type="RefSeq" id="WP_388001916.1">
    <property type="nucleotide sequence ID" value="NZ_JBHUEE010000001.1"/>
</dbReference>
<dbReference type="EC" id="5.4.4.2" evidence="3"/>
<comment type="catalytic activity">
    <reaction evidence="1">
        <text>chorismate = isochorismate</text>
        <dbReference type="Rhea" id="RHEA:18985"/>
        <dbReference type="ChEBI" id="CHEBI:29748"/>
        <dbReference type="ChEBI" id="CHEBI:29780"/>
        <dbReference type="EC" id="5.4.4.2"/>
    </reaction>
</comment>
<evidence type="ECO:0000256" key="5">
    <source>
        <dbReference type="ARBA" id="ARBA00041564"/>
    </source>
</evidence>
<dbReference type="Gene3D" id="3.60.120.10">
    <property type="entry name" value="Anthranilate synthase"/>
    <property type="match status" value="1"/>
</dbReference>
<feature type="region of interest" description="Disordered" evidence="6">
    <location>
        <begin position="1"/>
        <end position="21"/>
    </location>
</feature>
<keyword evidence="4" id="KW-0413">Isomerase</keyword>
<evidence type="ECO:0000313" key="9">
    <source>
        <dbReference type="Proteomes" id="UP001597277"/>
    </source>
</evidence>
<feature type="domain" description="Chorismate-utilising enzyme C-terminal" evidence="7">
    <location>
        <begin position="179"/>
        <end position="446"/>
    </location>
</feature>
<sequence>MPPSSSSGPRPAGRDGVPALRPVPVGAEAELLVRTREIADPGDLAALLPSADPTQTFSWVRRGDGLVGWGTALRIDTSGPDRIREADTAWARAVAGMAVEDEVAATGTGPVAFGSFAFAPSSSAGGTLVVPRVVVGRREGRAWMTTATTLPDGQEPRLPEPEPVRTPGRVTYADGALTAQEWSSAVAEVVRRITAGEVSKVVMARDVVARTEREVDVRHLLGRLAESYDWCWTFSVDGLVGATPELLVRREKGLAASRVLAGTIRRTGDDADDLRHAAQLARSSKDLEEHEFAVASLVRALRPYCASINVPDAPFVLHLPNVMHLATDITGVVDGAFGHPSTFPAHSPGGLGPSSLSLAAALHPTAAVGGTPTAEATAILREAEAMDRRRYAGPVGWIGHDGDGEWGIGLRSGEIGADRRRLRLFAGCGVVAASDPGAELAEAEAKFEVMRTALG</sequence>
<keyword evidence="9" id="KW-1185">Reference proteome</keyword>
<evidence type="ECO:0000259" key="7">
    <source>
        <dbReference type="Pfam" id="PF00425"/>
    </source>
</evidence>
<dbReference type="Proteomes" id="UP001597277">
    <property type="component" value="Unassembled WGS sequence"/>
</dbReference>
<evidence type="ECO:0000256" key="3">
    <source>
        <dbReference type="ARBA" id="ARBA00012824"/>
    </source>
</evidence>
<reference evidence="9" key="1">
    <citation type="journal article" date="2019" name="Int. J. Syst. Evol. Microbiol.">
        <title>The Global Catalogue of Microorganisms (GCM) 10K type strain sequencing project: providing services to taxonomists for standard genome sequencing and annotation.</title>
        <authorList>
            <consortium name="The Broad Institute Genomics Platform"/>
            <consortium name="The Broad Institute Genome Sequencing Center for Infectious Disease"/>
            <person name="Wu L."/>
            <person name="Ma J."/>
        </authorList>
    </citation>
    <scope>NUCLEOTIDE SEQUENCE [LARGE SCALE GENOMIC DNA]</scope>
    <source>
        <strain evidence="9">JCM 17130</strain>
    </source>
</reference>
<proteinExistence type="inferred from homology"/>
<comment type="similarity">
    <text evidence="2">Belongs to the isochorismate synthase family.</text>
</comment>
<organism evidence="8 9">
    <name type="scientific">Georgenia deserti</name>
    <dbReference type="NCBI Taxonomy" id="2093781"/>
    <lineage>
        <taxon>Bacteria</taxon>
        <taxon>Bacillati</taxon>
        <taxon>Actinomycetota</taxon>
        <taxon>Actinomycetes</taxon>
        <taxon>Micrococcales</taxon>
        <taxon>Bogoriellaceae</taxon>
        <taxon>Georgenia</taxon>
    </lineage>
</organism>
<dbReference type="PANTHER" id="PTHR42839:SF2">
    <property type="entry name" value="ISOCHORISMATE SYNTHASE ENTC"/>
    <property type="match status" value="1"/>
</dbReference>
<dbReference type="PANTHER" id="PTHR42839">
    <property type="entry name" value="ISOCHORISMATE SYNTHASE ENTC"/>
    <property type="match status" value="1"/>
</dbReference>
<evidence type="ECO:0000256" key="6">
    <source>
        <dbReference type="SAM" id="MobiDB-lite"/>
    </source>
</evidence>
<accession>A0ABW4KZQ0</accession>
<dbReference type="InterPro" id="IPR004561">
    <property type="entry name" value="IsoChor_synthase"/>
</dbReference>
<evidence type="ECO:0000256" key="1">
    <source>
        <dbReference type="ARBA" id="ARBA00000799"/>
    </source>
</evidence>
<dbReference type="NCBIfam" id="TIGR00543">
    <property type="entry name" value="isochor_syn"/>
    <property type="match status" value="1"/>
</dbReference>
<evidence type="ECO:0000313" key="8">
    <source>
        <dbReference type="EMBL" id="MFD1716480.1"/>
    </source>
</evidence>